<evidence type="ECO:0000256" key="1">
    <source>
        <dbReference type="SAM" id="MobiDB-lite"/>
    </source>
</evidence>
<dbReference type="SUPFAM" id="SSF54593">
    <property type="entry name" value="Glyoxalase/Bleomycin resistance protein/Dihydroxybiphenyl dioxygenase"/>
    <property type="match status" value="2"/>
</dbReference>
<name>A0A160P077_STRLU</name>
<dbReference type="EMBL" id="AP017424">
    <property type="protein sequence ID" value="BAU84094.1"/>
    <property type="molecule type" value="Genomic_DNA"/>
</dbReference>
<dbReference type="Pfam" id="PF18029">
    <property type="entry name" value="Glyoxalase_6"/>
    <property type="match status" value="1"/>
</dbReference>
<dbReference type="InterPro" id="IPR052164">
    <property type="entry name" value="Anthracycline_SecMetBiosynth"/>
</dbReference>
<dbReference type="AlphaFoldDB" id="A0A160P077"/>
<evidence type="ECO:0000313" key="3">
    <source>
        <dbReference type="EMBL" id="BAU84094.1"/>
    </source>
</evidence>
<dbReference type="InterPro" id="IPR029068">
    <property type="entry name" value="Glyas_Bleomycin-R_OHBP_Dase"/>
</dbReference>
<dbReference type="PROSITE" id="PS51819">
    <property type="entry name" value="VOC"/>
    <property type="match status" value="1"/>
</dbReference>
<evidence type="ECO:0000259" key="2">
    <source>
        <dbReference type="PROSITE" id="PS51819"/>
    </source>
</evidence>
<accession>A0A160P077</accession>
<dbReference type="InterPro" id="IPR041581">
    <property type="entry name" value="Glyoxalase_6"/>
</dbReference>
<dbReference type="PANTHER" id="PTHR33993:SF10">
    <property type="entry name" value="CONSERVED PROTEIN"/>
    <property type="match status" value="1"/>
</dbReference>
<dbReference type="InterPro" id="IPR037523">
    <property type="entry name" value="VOC_core"/>
</dbReference>
<feature type="region of interest" description="Disordered" evidence="1">
    <location>
        <begin position="275"/>
        <end position="305"/>
    </location>
</feature>
<sequence length="305" mass="32216">MAAHVQGTPSWVEAQLPDIEAGRRFYGGLFGWSFDTDRHEALLGGRRVAGIIPKRDGRMPTTWTLYLAATDAGTVAARIKAAGGRMVMEPYPVGPFGIRALASDPGGAVFGVRQAGDENGFAVTGEPGTFCWVEVHTREPDAVDTFYAAVFGWLGHPQGVVPPTPTPTPTPTPSQAQAQAAAQAPSPSPSPVTEYRLWSPPGTRSPGADTAFGGRAVMPAAVPAAFPGHLLVHFAARDCDETCDAATRLGARVVLAPRDTPHGRTAVLDDDQGARFAILTRPPRRPRPPRPSRPPHDQGTSPGQC</sequence>
<dbReference type="KEGG" id="slau:SLA_3180"/>
<feature type="domain" description="VOC" evidence="2">
    <location>
        <begin position="8"/>
        <end position="115"/>
    </location>
</feature>
<proteinExistence type="predicted"/>
<keyword evidence="4" id="KW-1185">Reference proteome</keyword>
<dbReference type="CDD" id="cd07247">
    <property type="entry name" value="SgaA_N_like"/>
    <property type="match status" value="1"/>
</dbReference>
<protein>
    <submittedName>
        <fullName evidence="3">Hydrolase</fullName>
    </submittedName>
</protein>
<dbReference type="PANTHER" id="PTHR33993">
    <property type="entry name" value="GLYOXALASE-RELATED"/>
    <property type="match status" value="1"/>
</dbReference>
<feature type="compositionally biased region" description="Low complexity" evidence="1">
    <location>
        <begin position="173"/>
        <end position="185"/>
    </location>
</feature>
<gene>
    <name evidence="3" type="ORF">SLA_3180</name>
</gene>
<reference evidence="3 4" key="1">
    <citation type="journal article" date="2016" name="Genome Announc.">
        <title>Complete Genome Sequence of Thiostrepton-Producing Streptomyces laurentii ATCC 31255.</title>
        <authorList>
            <person name="Doi K."/>
            <person name="Fujino Y."/>
            <person name="Nagayoshi Y."/>
            <person name="Ohshima T."/>
            <person name="Ogata S."/>
        </authorList>
    </citation>
    <scope>NUCLEOTIDE SEQUENCE [LARGE SCALE GENOMIC DNA]</scope>
    <source>
        <strain evidence="3 4">ATCC 31255</strain>
    </source>
</reference>
<feature type="region of interest" description="Disordered" evidence="1">
    <location>
        <begin position="159"/>
        <end position="210"/>
    </location>
</feature>
<dbReference type="Gene3D" id="3.10.180.10">
    <property type="entry name" value="2,3-Dihydroxybiphenyl 1,2-Dioxygenase, domain 1"/>
    <property type="match status" value="2"/>
</dbReference>
<dbReference type="Proteomes" id="UP000217676">
    <property type="component" value="Chromosome"/>
</dbReference>
<feature type="compositionally biased region" description="Pro residues" evidence="1">
    <location>
        <begin position="160"/>
        <end position="172"/>
    </location>
</feature>
<evidence type="ECO:0000313" key="4">
    <source>
        <dbReference type="Proteomes" id="UP000217676"/>
    </source>
</evidence>
<dbReference type="GO" id="GO:0016787">
    <property type="term" value="F:hydrolase activity"/>
    <property type="evidence" value="ECO:0007669"/>
    <property type="project" value="UniProtKB-KW"/>
</dbReference>
<keyword evidence="3" id="KW-0378">Hydrolase</keyword>
<organism evidence="3 4">
    <name type="scientific">Streptomyces laurentii</name>
    <dbReference type="NCBI Taxonomy" id="39478"/>
    <lineage>
        <taxon>Bacteria</taxon>
        <taxon>Bacillati</taxon>
        <taxon>Actinomycetota</taxon>
        <taxon>Actinomycetes</taxon>
        <taxon>Kitasatosporales</taxon>
        <taxon>Streptomycetaceae</taxon>
        <taxon>Streptomyces</taxon>
    </lineage>
</organism>